<organism evidence="2 3">
    <name type="scientific">Cladophialophora carrionii</name>
    <dbReference type="NCBI Taxonomy" id="86049"/>
    <lineage>
        <taxon>Eukaryota</taxon>
        <taxon>Fungi</taxon>
        <taxon>Dikarya</taxon>
        <taxon>Ascomycota</taxon>
        <taxon>Pezizomycotina</taxon>
        <taxon>Eurotiomycetes</taxon>
        <taxon>Chaetothyriomycetidae</taxon>
        <taxon>Chaetothyriales</taxon>
        <taxon>Herpotrichiellaceae</taxon>
        <taxon>Cladophialophora</taxon>
    </lineage>
</organism>
<keyword evidence="3" id="KW-1185">Reference proteome</keyword>
<name>A0A1C1CTP6_9EURO</name>
<evidence type="ECO:0000256" key="1">
    <source>
        <dbReference type="SAM" id="MobiDB-lite"/>
    </source>
</evidence>
<dbReference type="VEuPathDB" id="FungiDB:CLCR_09308"/>
<dbReference type="Proteomes" id="UP000094526">
    <property type="component" value="Unassembled WGS sequence"/>
</dbReference>
<protein>
    <submittedName>
        <fullName evidence="2">Uncharacterized protein</fullName>
    </submittedName>
</protein>
<dbReference type="EMBL" id="LGRB01000009">
    <property type="protein sequence ID" value="OCT51885.1"/>
    <property type="molecule type" value="Genomic_DNA"/>
</dbReference>
<evidence type="ECO:0000313" key="3">
    <source>
        <dbReference type="Proteomes" id="UP000094526"/>
    </source>
</evidence>
<gene>
    <name evidence="2" type="ORF">CLCR_09308</name>
</gene>
<evidence type="ECO:0000313" key="2">
    <source>
        <dbReference type="EMBL" id="OCT51885.1"/>
    </source>
</evidence>
<feature type="region of interest" description="Disordered" evidence="1">
    <location>
        <begin position="1"/>
        <end position="89"/>
    </location>
</feature>
<proteinExistence type="predicted"/>
<accession>A0A1C1CTP6</accession>
<feature type="compositionally biased region" description="Polar residues" evidence="1">
    <location>
        <begin position="1"/>
        <end position="17"/>
    </location>
</feature>
<sequence>MWATTDPQPATKESNQYLGEKGMNQRQGTQIGKAKETTPFHVYHVPRRSKQATPSDKVERMRTNPRNQSTWRKKLGTRSQRQQEDETND</sequence>
<reference evidence="3" key="1">
    <citation type="submission" date="2015-07" db="EMBL/GenBank/DDBJ databases">
        <authorList>
            <person name="Teixeira M.M."/>
            <person name="Souza R.C."/>
            <person name="Almeida L.G."/>
            <person name="Vicente V.A."/>
            <person name="de Hoog S."/>
            <person name="Bocca A.L."/>
            <person name="de Almeida S.R."/>
            <person name="Vasconcelos A.T."/>
            <person name="Felipe M.S."/>
        </authorList>
    </citation>
    <scope>NUCLEOTIDE SEQUENCE [LARGE SCALE GENOMIC DNA]</scope>
    <source>
        <strain evidence="3">KSF</strain>
    </source>
</reference>
<comment type="caution">
    <text evidence="2">The sequence shown here is derived from an EMBL/GenBank/DDBJ whole genome shotgun (WGS) entry which is preliminary data.</text>
</comment>
<dbReference type="AlphaFoldDB" id="A0A1C1CTP6"/>